<dbReference type="RefSeq" id="XP_016603825.1">
    <property type="nucleotide sequence ID" value="XM_016756946.1"/>
</dbReference>
<sequence length="137" mass="15957">MTSQEEILFNTIAELDIDQVRQELYQAKLQQLNSTTPATAQYQPRVDKSLVKVLQSKLKPYKGNRNVQEIRTYLLRLEEYFQAAADLSPEGQLLVATTYLELHAEVWWQSHVKNHPVGSPLRIQSWDQFKRALQENC</sequence>
<dbReference type="GeneID" id="27691933"/>
<proteinExistence type="predicted"/>
<gene>
    <name evidence="1" type="ORF">SPPG_08801</name>
</gene>
<organism evidence="1 2">
    <name type="scientific">Spizellomyces punctatus (strain DAOM BR117)</name>
    <dbReference type="NCBI Taxonomy" id="645134"/>
    <lineage>
        <taxon>Eukaryota</taxon>
        <taxon>Fungi</taxon>
        <taxon>Fungi incertae sedis</taxon>
        <taxon>Chytridiomycota</taxon>
        <taxon>Chytridiomycota incertae sedis</taxon>
        <taxon>Chytridiomycetes</taxon>
        <taxon>Spizellomycetales</taxon>
        <taxon>Spizellomycetaceae</taxon>
        <taxon>Spizellomyces</taxon>
    </lineage>
</organism>
<evidence type="ECO:0008006" key="3">
    <source>
        <dbReference type="Google" id="ProtNLM"/>
    </source>
</evidence>
<keyword evidence="2" id="KW-1185">Reference proteome</keyword>
<reference evidence="1 2" key="1">
    <citation type="submission" date="2009-08" db="EMBL/GenBank/DDBJ databases">
        <title>The Genome Sequence of Spizellomyces punctatus strain DAOM BR117.</title>
        <authorList>
            <consortium name="The Broad Institute Genome Sequencing Platform"/>
            <person name="Russ C."/>
            <person name="Cuomo C."/>
            <person name="Shea T."/>
            <person name="Young S.K."/>
            <person name="Zeng Q."/>
            <person name="Koehrsen M."/>
            <person name="Haas B."/>
            <person name="Borodovsky M."/>
            <person name="Guigo R."/>
            <person name="Alvarado L."/>
            <person name="Berlin A."/>
            <person name="Bochicchio J."/>
            <person name="Borenstein D."/>
            <person name="Chapman S."/>
            <person name="Chen Z."/>
            <person name="Engels R."/>
            <person name="Freedman E."/>
            <person name="Gellesch M."/>
            <person name="Goldberg J."/>
            <person name="Griggs A."/>
            <person name="Gujja S."/>
            <person name="Heiman D."/>
            <person name="Hepburn T."/>
            <person name="Howarth C."/>
            <person name="Jen D."/>
            <person name="Larson L."/>
            <person name="Lewis B."/>
            <person name="Mehta T."/>
            <person name="Park D."/>
            <person name="Pearson M."/>
            <person name="Roberts A."/>
            <person name="Saif S."/>
            <person name="Shenoy N."/>
            <person name="Sisk P."/>
            <person name="Stolte C."/>
            <person name="Sykes S."/>
            <person name="Thomson T."/>
            <person name="Walk T."/>
            <person name="White J."/>
            <person name="Yandava C."/>
            <person name="Burger G."/>
            <person name="Gray M.W."/>
            <person name="Holland P.W.H."/>
            <person name="King N."/>
            <person name="Lang F.B.F."/>
            <person name="Roger A.J."/>
            <person name="Ruiz-Trillo I."/>
            <person name="Lander E."/>
            <person name="Nusbaum C."/>
        </authorList>
    </citation>
    <scope>NUCLEOTIDE SEQUENCE [LARGE SCALE GENOMIC DNA]</scope>
    <source>
        <strain evidence="1 2">DAOM BR117</strain>
    </source>
</reference>
<dbReference type="EMBL" id="KQ257482">
    <property type="protein sequence ID" value="KNC95785.1"/>
    <property type="molecule type" value="Genomic_DNA"/>
</dbReference>
<dbReference type="AlphaFoldDB" id="A0A0L0H2V9"/>
<evidence type="ECO:0000313" key="2">
    <source>
        <dbReference type="Proteomes" id="UP000053201"/>
    </source>
</evidence>
<name>A0A0L0H2V9_SPIPD</name>
<dbReference type="VEuPathDB" id="FungiDB:SPPG_08801"/>
<dbReference type="Proteomes" id="UP000053201">
    <property type="component" value="Unassembled WGS sequence"/>
</dbReference>
<protein>
    <recommendedName>
        <fullName evidence="3">Retrotransposon gag domain-containing protein</fullName>
    </recommendedName>
</protein>
<accession>A0A0L0H2V9</accession>
<evidence type="ECO:0000313" key="1">
    <source>
        <dbReference type="EMBL" id="KNC95785.1"/>
    </source>
</evidence>
<dbReference type="InParanoid" id="A0A0L0H2V9"/>